<proteinExistence type="predicted"/>
<name>A0ABQ3XFU9_9ACTN</name>
<protein>
    <submittedName>
        <fullName evidence="1">Uncharacterized protein</fullName>
    </submittedName>
</protein>
<gene>
    <name evidence="1" type="ORF">Aco03nite_057520</name>
</gene>
<keyword evidence="2" id="KW-1185">Reference proteome</keyword>
<comment type="caution">
    <text evidence="1">The sequence shown here is derived from an EMBL/GenBank/DDBJ whole genome shotgun (WGS) entry which is preliminary data.</text>
</comment>
<dbReference type="RefSeq" id="WP_203800016.1">
    <property type="nucleotide sequence ID" value="NZ_BAAAQE010000092.1"/>
</dbReference>
<evidence type="ECO:0000313" key="2">
    <source>
        <dbReference type="Proteomes" id="UP000612282"/>
    </source>
</evidence>
<dbReference type="EMBL" id="BOMG01000071">
    <property type="protein sequence ID" value="GID57348.1"/>
    <property type="molecule type" value="Genomic_DNA"/>
</dbReference>
<dbReference type="Proteomes" id="UP000612282">
    <property type="component" value="Unassembled WGS sequence"/>
</dbReference>
<sequence>MERYGYVRVFLGDLPEYEVEHPADPVLRSRGAGVTGVGFDSWPVAP</sequence>
<organism evidence="1 2">
    <name type="scientific">Actinoplanes couchii</name>
    <dbReference type="NCBI Taxonomy" id="403638"/>
    <lineage>
        <taxon>Bacteria</taxon>
        <taxon>Bacillati</taxon>
        <taxon>Actinomycetota</taxon>
        <taxon>Actinomycetes</taxon>
        <taxon>Micromonosporales</taxon>
        <taxon>Micromonosporaceae</taxon>
        <taxon>Actinoplanes</taxon>
    </lineage>
</organism>
<reference evidence="1 2" key="1">
    <citation type="submission" date="2021-01" db="EMBL/GenBank/DDBJ databases">
        <title>Whole genome shotgun sequence of Actinoplanes couchii NBRC 106145.</title>
        <authorList>
            <person name="Komaki H."/>
            <person name="Tamura T."/>
        </authorList>
    </citation>
    <scope>NUCLEOTIDE SEQUENCE [LARGE SCALE GENOMIC DNA]</scope>
    <source>
        <strain evidence="1 2">NBRC 106145</strain>
    </source>
</reference>
<evidence type="ECO:0000313" key="1">
    <source>
        <dbReference type="EMBL" id="GID57348.1"/>
    </source>
</evidence>
<accession>A0ABQ3XFU9</accession>